<feature type="compositionally biased region" description="Basic and acidic residues" evidence="1">
    <location>
        <begin position="277"/>
        <end position="287"/>
    </location>
</feature>
<feature type="region of interest" description="Disordered" evidence="1">
    <location>
        <begin position="736"/>
        <end position="760"/>
    </location>
</feature>
<dbReference type="GeneID" id="37025313"/>
<protein>
    <submittedName>
        <fullName evidence="2">Uncharacterized protein</fullName>
    </submittedName>
</protein>
<feature type="region of interest" description="Disordered" evidence="1">
    <location>
        <begin position="83"/>
        <end position="106"/>
    </location>
</feature>
<accession>A0A316UWI4</accession>
<feature type="region of interest" description="Disordered" evidence="1">
    <location>
        <begin position="692"/>
        <end position="724"/>
    </location>
</feature>
<proteinExistence type="predicted"/>
<feature type="compositionally biased region" description="Polar residues" evidence="1">
    <location>
        <begin position="886"/>
        <end position="902"/>
    </location>
</feature>
<feature type="compositionally biased region" description="Low complexity" evidence="1">
    <location>
        <begin position="194"/>
        <end position="206"/>
    </location>
</feature>
<evidence type="ECO:0000313" key="2">
    <source>
        <dbReference type="EMBL" id="PWN28283.1"/>
    </source>
</evidence>
<feature type="region of interest" description="Disordered" evidence="1">
    <location>
        <begin position="875"/>
        <end position="919"/>
    </location>
</feature>
<dbReference type="RefSeq" id="XP_025362895.1">
    <property type="nucleotide sequence ID" value="XM_025503490.1"/>
</dbReference>
<feature type="region of interest" description="Disordered" evidence="1">
    <location>
        <begin position="169"/>
        <end position="222"/>
    </location>
</feature>
<feature type="region of interest" description="Disordered" evidence="1">
    <location>
        <begin position="515"/>
        <end position="536"/>
    </location>
</feature>
<feature type="compositionally biased region" description="Low complexity" evidence="1">
    <location>
        <begin position="83"/>
        <end position="96"/>
    </location>
</feature>
<gene>
    <name evidence="2" type="ORF">BDZ90DRAFT_144210</name>
</gene>
<dbReference type="EMBL" id="KZ819665">
    <property type="protein sequence ID" value="PWN28283.1"/>
    <property type="molecule type" value="Genomic_DNA"/>
</dbReference>
<dbReference type="Proteomes" id="UP000245884">
    <property type="component" value="Unassembled WGS sequence"/>
</dbReference>
<feature type="region of interest" description="Disordered" evidence="1">
    <location>
        <begin position="238"/>
        <end position="293"/>
    </location>
</feature>
<feature type="region of interest" description="Disordered" evidence="1">
    <location>
        <begin position="952"/>
        <end position="1023"/>
    </location>
</feature>
<reference evidence="2 3" key="1">
    <citation type="journal article" date="2018" name="Mol. Biol. Evol.">
        <title>Broad Genomic Sampling Reveals a Smut Pathogenic Ancestry of the Fungal Clade Ustilaginomycotina.</title>
        <authorList>
            <person name="Kijpornyongpan T."/>
            <person name="Mondo S.J."/>
            <person name="Barry K."/>
            <person name="Sandor L."/>
            <person name="Lee J."/>
            <person name="Lipzen A."/>
            <person name="Pangilinan J."/>
            <person name="LaButti K."/>
            <person name="Hainaut M."/>
            <person name="Henrissat B."/>
            <person name="Grigoriev I.V."/>
            <person name="Spatafora J.W."/>
            <person name="Aime M.C."/>
        </authorList>
    </citation>
    <scope>NUCLEOTIDE SEQUENCE [LARGE SCALE GENOMIC DNA]</scope>
    <source>
        <strain evidence="2 3">MCA 5214</strain>
    </source>
</reference>
<evidence type="ECO:0000313" key="3">
    <source>
        <dbReference type="Proteomes" id="UP000245884"/>
    </source>
</evidence>
<dbReference type="OrthoDB" id="10691531at2759"/>
<sequence>MGTVCAAKRPFCLLYLHPPSPSPLLTFSFSHILALVWQGPLDLVVDVVILTIPPSHFFLPLVGIINPPLVCISDMSSPLIQQAASPSSLPSTSSLAPSPPPRSPYLDAAKSRITRRHPPPPQRLLLLQPDGLAHRLSSDRLVQEIAEARRISRNISSLSLKAGLHGGHHIEAKQGPLGGYDTRSAQMARRRRAASQSAALSPSRRPALFRRQHQRTSSSSSAATETYLVDYYDDSSPEFTPLFTPPAERRAPSKKRNSRRSQSASATSYPFPLPPHSSDDGHSEQEGVHFGGLGLDLGPNWNELIDRPDAIESPCPAQACYDSDGLTGSQGWSPDTTAFDTGSNMASPFVDDISLGGFAGHVQPLSIRKASTMRRASSDDETYLEPFSIDAEAADETEKLARLSNSLSLLSMDAETEHEEATAFIQEAEAGSAMSPSVVRAIYSPERAAPSLAEQLAFACGNGYQYRGSTPAVGMARVVSSSAEGYLPRQSNGSSPAMSLCLDPLSGLRAEVGDSWSDAHGHGSDRQSRCWDEDDREEDSFWVRRESIAEEGSNDASVVIDDDDDDVASMGMRSAPAKSRQVSLFLPSPTMVSSPILSGVLSSTPPNNSAPTDFQALAAAHKEIRVEQLFRQPFAESDTSPESPSIEEVPSRQERAASPTVNELQQLPTASPDMHFFGQEFGSYLSLMDAGSPKSDDINEARTNGCRRSPRPPPITLPKSTLSPTMDAEASFDLSSFKTPEPLSDLPSPTATDGERPFPFAGVRPSIDIVDSRTALPASFSMMNTPAHPHQSICSAVSMAVTQSRATEMTASTSTSSVLDRGRPIPASASCGFLGRNRDENIRLARAQAAATLEGTPATAGPKSRVTGPLTEEAIAKSQMPRIPKRSTSMGRLRIESQSEVSPSKDAAALPTPPLPHSSEAEAIRRVWWQQQMEQREASPTSIRPVLAPSASMPASLIPGHPHSSDAPKRPSISSSATTSSSFIERSRSPRPRALSRGASEALKKELAASTRPRGLPASQSMVCLPTTRAPHTPAKKVASMPPIQKETAPLPLPTLFIARTHSQRLRGDTGIAETNPRLIAKATRARREVSNGILLHSTMRAAPTASPVPAQRIRWASVEAAGRGSMDSQSSKMQTPSGVILVVEEKSVTIA</sequence>
<keyword evidence="3" id="KW-1185">Reference proteome</keyword>
<organism evidence="2 3">
    <name type="scientific">Jaminaea rosea</name>
    <dbReference type="NCBI Taxonomy" id="1569628"/>
    <lineage>
        <taxon>Eukaryota</taxon>
        <taxon>Fungi</taxon>
        <taxon>Dikarya</taxon>
        <taxon>Basidiomycota</taxon>
        <taxon>Ustilaginomycotina</taxon>
        <taxon>Exobasidiomycetes</taxon>
        <taxon>Microstromatales</taxon>
        <taxon>Microstromatales incertae sedis</taxon>
        <taxon>Jaminaea</taxon>
    </lineage>
</organism>
<name>A0A316UWI4_9BASI</name>
<dbReference type="AlphaFoldDB" id="A0A316UWI4"/>
<feature type="compositionally biased region" description="Basic and acidic residues" evidence="1">
    <location>
        <begin position="517"/>
        <end position="531"/>
    </location>
</feature>
<feature type="region of interest" description="Disordered" evidence="1">
    <location>
        <begin position="632"/>
        <end position="661"/>
    </location>
</feature>
<feature type="compositionally biased region" description="Low complexity" evidence="1">
    <location>
        <begin position="972"/>
        <end position="982"/>
    </location>
</feature>
<evidence type="ECO:0000256" key="1">
    <source>
        <dbReference type="SAM" id="MobiDB-lite"/>
    </source>
</evidence>